<dbReference type="InterPro" id="IPR002347">
    <property type="entry name" value="SDR_fam"/>
</dbReference>
<organism evidence="4 5">
    <name type="scientific">Mycena metata</name>
    <dbReference type="NCBI Taxonomy" id="1033252"/>
    <lineage>
        <taxon>Eukaryota</taxon>
        <taxon>Fungi</taxon>
        <taxon>Dikarya</taxon>
        <taxon>Basidiomycota</taxon>
        <taxon>Agaricomycotina</taxon>
        <taxon>Agaricomycetes</taxon>
        <taxon>Agaricomycetidae</taxon>
        <taxon>Agaricales</taxon>
        <taxon>Marasmiineae</taxon>
        <taxon>Mycenaceae</taxon>
        <taxon>Mycena</taxon>
    </lineage>
</organism>
<dbReference type="SUPFAM" id="SSF51735">
    <property type="entry name" value="NAD(P)-binding Rossmann-fold domains"/>
    <property type="match status" value="1"/>
</dbReference>
<keyword evidence="2" id="KW-0521">NADP</keyword>
<keyword evidence="3" id="KW-0560">Oxidoreductase</keyword>
<comment type="caution">
    <text evidence="4">The sequence shown here is derived from an EMBL/GenBank/DDBJ whole genome shotgun (WGS) entry which is preliminary data.</text>
</comment>
<evidence type="ECO:0000313" key="5">
    <source>
        <dbReference type="Proteomes" id="UP001215598"/>
    </source>
</evidence>
<dbReference type="PANTHER" id="PTHR48107">
    <property type="entry name" value="NADPH-DEPENDENT ALDEHYDE REDUCTASE-LIKE PROTEIN, CHLOROPLASTIC-RELATED"/>
    <property type="match status" value="1"/>
</dbReference>
<dbReference type="GO" id="GO:0016614">
    <property type="term" value="F:oxidoreductase activity, acting on CH-OH group of donors"/>
    <property type="evidence" value="ECO:0007669"/>
    <property type="project" value="UniProtKB-ARBA"/>
</dbReference>
<dbReference type="Proteomes" id="UP001215598">
    <property type="component" value="Unassembled WGS sequence"/>
</dbReference>
<proteinExistence type="inferred from homology"/>
<keyword evidence="5" id="KW-1185">Reference proteome</keyword>
<dbReference type="InterPro" id="IPR020904">
    <property type="entry name" value="Sc_DH/Rdtase_CS"/>
</dbReference>
<dbReference type="PROSITE" id="PS00061">
    <property type="entry name" value="ADH_SHORT"/>
    <property type="match status" value="1"/>
</dbReference>
<evidence type="ECO:0000256" key="2">
    <source>
        <dbReference type="ARBA" id="ARBA00022857"/>
    </source>
</evidence>
<accession>A0AAD7I9S2</accession>
<dbReference type="PANTHER" id="PTHR48107:SF7">
    <property type="entry name" value="RE15974P"/>
    <property type="match status" value="1"/>
</dbReference>
<dbReference type="Pfam" id="PF13561">
    <property type="entry name" value="adh_short_C2"/>
    <property type="match status" value="1"/>
</dbReference>
<dbReference type="PRINTS" id="PR00081">
    <property type="entry name" value="GDHRDH"/>
</dbReference>
<dbReference type="EMBL" id="JARKIB010000112">
    <property type="protein sequence ID" value="KAJ7738301.1"/>
    <property type="molecule type" value="Genomic_DNA"/>
</dbReference>
<name>A0AAD7I9S2_9AGAR</name>
<dbReference type="AlphaFoldDB" id="A0AAD7I9S2"/>
<reference evidence="4" key="1">
    <citation type="submission" date="2023-03" db="EMBL/GenBank/DDBJ databases">
        <title>Massive genome expansion in bonnet fungi (Mycena s.s.) driven by repeated elements and novel gene families across ecological guilds.</title>
        <authorList>
            <consortium name="Lawrence Berkeley National Laboratory"/>
            <person name="Harder C.B."/>
            <person name="Miyauchi S."/>
            <person name="Viragh M."/>
            <person name="Kuo A."/>
            <person name="Thoen E."/>
            <person name="Andreopoulos B."/>
            <person name="Lu D."/>
            <person name="Skrede I."/>
            <person name="Drula E."/>
            <person name="Henrissat B."/>
            <person name="Morin E."/>
            <person name="Kohler A."/>
            <person name="Barry K."/>
            <person name="LaButti K."/>
            <person name="Morin E."/>
            <person name="Salamov A."/>
            <person name="Lipzen A."/>
            <person name="Mereny Z."/>
            <person name="Hegedus B."/>
            <person name="Baldrian P."/>
            <person name="Stursova M."/>
            <person name="Weitz H."/>
            <person name="Taylor A."/>
            <person name="Grigoriev I.V."/>
            <person name="Nagy L.G."/>
            <person name="Martin F."/>
            <person name="Kauserud H."/>
        </authorList>
    </citation>
    <scope>NUCLEOTIDE SEQUENCE</scope>
    <source>
        <strain evidence="4">CBHHK182m</strain>
    </source>
</reference>
<evidence type="ECO:0000313" key="4">
    <source>
        <dbReference type="EMBL" id="KAJ7738301.1"/>
    </source>
</evidence>
<evidence type="ECO:0008006" key="6">
    <source>
        <dbReference type="Google" id="ProtNLM"/>
    </source>
</evidence>
<sequence>RGSAVAIKADVSTVAGGQHLINETLKAFRGIDILVLNAGIMGSKVLAEVDEAFYDAHFATNVKGPLFLAKAAVPHLPAPGGRIVFFSSSLSGATTVPANALVYAASKSAVEQISRILAKDPAIGGKGITVNIISPGPVDTPLFRQGKPQPLIETISKFAPSGRLGEVDDIAPVVSFVACPAAQWYHIMVFRVISYL</sequence>
<dbReference type="InterPro" id="IPR036291">
    <property type="entry name" value="NAD(P)-bd_dom_sf"/>
</dbReference>
<gene>
    <name evidence="4" type="ORF">B0H16DRAFT_1729886</name>
</gene>
<feature type="non-terminal residue" evidence="4">
    <location>
        <position position="1"/>
    </location>
</feature>
<comment type="similarity">
    <text evidence="1">Belongs to the short-chain dehydrogenases/reductases (SDR) family.</text>
</comment>
<dbReference type="Gene3D" id="3.40.50.720">
    <property type="entry name" value="NAD(P)-binding Rossmann-like Domain"/>
    <property type="match status" value="1"/>
</dbReference>
<evidence type="ECO:0000256" key="1">
    <source>
        <dbReference type="ARBA" id="ARBA00006484"/>
    </source>
</evidence>
<evidence type="ECO:0000256" key="3">
    <source>
        <dbReference type="ARBA" id="ARBA00023002"/>
    </source>
</evidence>
<protein>
    <recommendedName>
        <fullName evidence="6">NAD(P)-binding protein</fullName>
    </recommendedName>
</protein>
<dbReference type="PRINTS" id="PR00080">
    <property type="entry name" value="SDRFAMILY"/>
</dbReference>